<evidence type="ECO:0000313" key="5">
    <source>
        <dbReference type="EMBL" id="POY70977.1"/>
    </source>
</evidence>
<keyword evidence="6" id="KW-1185">Reference proteome</keyword>
<proteinExistence type="inferred from homology"/>
<evidence type="ECO:0000256" key="4">
    <source>
        <dbReference type="SAM" id="MobiDB-lite"/>
    </source>
</evidence>
<name>A0A2S5B2H4_9BASI</name>
<comment type="caution">
    <text evidence="5">The sequence shown here is derived from an EMBL/GenBank/DDBJ whole genome shotgun (WGS) entry which is preliminary data.</text>
</comment>
<evidence type="ECO:0000256" key="2">
    <source>
        <dbReference type="ARBA" id="ARBA00023149"/>
    </source>
</evidence>
<evidence type="ECO:0000313" key="6">
    <source>
        <dbReference type="Proteomes" id="UP000237144"/>
    </source>
</evidence>
<dbReference type="PRINTS" id="PR00388">
    <property type="entry name" value="PDIESTERASE2"/>
</dbReference>
<dbReference type="GO" id="GO:0004115">
    <property type="term" value="F:3',5'-cyclic-AMP phosphodiesterase activity"/>
    <property type="evidence" value="ECO:0007669"/>
    <property type="project" value="UniProtKB-EC"/>
</dbReference>
<organism evidence="5 6">
    <name type="scientific">Rhodotorula taiwanensis</name>
    <dbReference type="NCBI Taxonomy" id="741276"/>
    <lineage>
        <taxon>Eukaryota</taxon>
        <taxon>Fungi</taxon>
        <taxon>Dikarya</taxon>
        <taxon>Basidiomycota</taxon>
        <taxon>Pucciniomycotina</taxon>
        <taxon>Microbotryomycetes</taxon>
        <taxon>Sporidiobolales</taxon>
        <taxon>Sporidiobolaceae</taxon>
        <taxon>Rhodotorula</taxon>
    </lineage>
</organism>
<sequence>MEQGTRWKRLRLGNQPDKPAFELLVLGCGGGPVGSNLSSYLVKPAAQRWSEGCIGLEAGSTLGAIVSLAERDSTLFADFFPTHEHDTSMKGERRSDGVDETPQESERDRKARALRTGGVVWDAITASVTTAPRPVPARRPRSSRQVVLASQEGEGRAFFASEWTPSSRRLIPAFETPVSKADTLRLRFFVITHGHLDHIAGLVISSALCRPQVKPIYGVEHTIANIERAMDGGVWPVLGAREKSKEGKGLAYQYRVIEAPISQSIPLSSALSFSALPVAHGPNPSTSVATPASLASHSKSDSTKSSSDVYHSTAVFLREEVSKREFLFFGDVEPDSVSGTDLNRKVWTAAASKIVAGSLDVIFIECSYPSSQPRAQLFGHLSPPYVMEELAVLEELVVASRGTKGGAADAKGGPLAGVTVVITHIKDELYLPPPDTAPSSATSDPTTSAAAASIEAKYPRERETVHERIERELNELERERGTGVRFVLAEQGMRLEI</sequence>
<dbReference type="InterPro" id="IPR036866">
    <property type="entry name" value="RibonucZ/Hydroxyglut_hydro"/>
</dbReference>
<dbReference type="AlphaFoldDB" id="A0A2S5B2H4"/>
<dbReference type="InterPro" id="IPR000396">
    <property type="entry name" value="Pdiesterase2"/>
</dbReference>
<dbReference type="Gene3D" id="3.60.15.10">
    <property type="entry name" value="Ribonuclease Z/Hydroxyacylglutathione hydrolase-like"/>
    <property type="match status" value="1"/>
</dbReference>
<dbReference type="GO" id="GO:0006198">
    <property type="term" value="P:cAMP catabolic process"/>
    <property type="evidence" value="ECO:0007669"/>
    <property type="project" value="InterPro"/>
</dbReference>
<feature type="region of interest" description="Disordered" evidence="4">
    <location>
        <begin position="85"/>
        <end position="110"/>
    </location>
</feature>
<dbReference type="Pfam" id="PF02112">
    <property type="entry name" value="PDEase_II"/>
    <property type="match status" value="1"/>
</dbReference>
<dbReference type="GO" id="GO:1902660">
    <property type="term" value="P:negative regulation of glucose mediated signaling pathway"/>
    <property type="evidence" value="ECO:0007669"/>
    <property type="project" value="TreeGrafter"/>
</dbReference>
<evidence type="ECO:0000256" key="3">
    <source>
        <dbReference type="ARBA" id="ARBA00025762"/>
    </source>
</evidence>
<feature type="region of interest" description="Disordered" evidence="4">
    <location>
        <begin position="287"/>
        <end position="306"/>
    </location>
</feature>
<dbReference type="PANTHER" id="PTHR28283:SF1">
    <property type="entry name" value="3',5'-CYCLIC-NUCLEOTIDE PHOSPHODIESTERASE 1"/>
    <property type="match status" value="1"/>
</dbReference>
<comment type="similarity">
    <text evidence="3">Belongs to the cyclic nucleotide phosphodiesterase class-II family.</text>
</comment>
<dbReference type="SUPFAM" id="SSF56281">
    <property type="entry name" value="Metallo-hydrolase/oxidoreductase"/>
    <property type="match status" value="1"/>
</dbReference>
<dbReference type="PROSITE" id="PS00607">
    <property type="entry name" value="PDEASE_II"/>
    <property type="match status" value="1"/>
</dbReference>
<gene>
    <name evidence="5" type="ORF">BMF94_6004</name>
</gene>
<dbReference type="Proteomes" id="UP000237144">
    <property type="component" value="Unassembled WGS sequence"/>
</dbReference>
<dbReference type="OrthoDB" id="258495at2759"/>
<evidence type="ECO:0000256" key="1">
    <source>
        <dbReference type="ARBA" id="ARBA00022801"/>
    </source>
</evidence>
<dbReference type="EMBL" id="PJQD01000091">
    <property type="protein sequence ID" value="POY70977.1"/>
    <property type="molecule type" value="Genomic_DNA"/>
</dbReference>
<feature type="compositionally biased region" description="Low complexity" evidence="4">
    <location>
        <begin position="292"/>
        <end position="306"/>
    </location>
</feature>
<protein>
    <submittedName>
        <fullName evidence="5">Putative 3',5'-cyclic-AMP phosphodiesterase</fullName>
        <ecNumber evidence="5">3.1.4.53</ecNumber>
    </submittedName>
</protein>
<dbReference type="PANTHER" id="PTHR28283">
    <property type="entry name" value="3',5'-CYCLIC-NUCLEOTIDE PHOSPHODIESTERASE 1"/>
    <property type="match status" value="1"/>
</dbReference>
<dbReference type="InterPro" id="IPR024225">
    <property type="entry name" value="cAMP-PdiesteraseII_CS"/>
</dbReference>
<dbReference type="CDD" id="cd07735">
    <property type="entry name" value="class_II_PDE_MBL-fold"/>
    <property type="match status" value="1"/>
</dbReference>
<reference evidence="5 6" key="1">
    <citation type="journal article" date="2018" name="Front. Microbiol.">
        <title>Prospects for Fungal Bioremediation of Acidic Radioactive Waste Sites: Characterization and Genome Sequence of Rhodotorula taiwanensis MD1149.</title>
        <authorList>
            <person name="Tkavc R."/>
            <person name="Matrosova V.Y."/>
            <person name="Grichenko O.E."/>
            <person name="Gostincar C."/>
            <person name="Volpe R.P."/>
            <person name="Klimenkova P."/>
            <person name="Gaidamakova E.K."/>
            <person name="Zhou C.E."/>
            <person name="Stewart B.J."/>
            <person name="Lyman M.G."/>
            <person name="Malfatti S.A."/>
            <person name="Rubinfeld B."/>
            <person name="Courtot M."/>
            <person name="Singh J."/>
            <person name="Dalgard C.L."/>
            <person name="Hamilton T."/>
            <person name="Frey K.G."/>
            <person name="Gunde-Cimerman N."/>
            <person name="Dugan L."/>
            <person name="Daly M.J."/>
        </authorList>
    </citation>
    <scope>NUCLEOTIDE SEQUENCE [LARGE SCALE GENOMIC DNA]</scope>
    <source>
        <strain evidence="5 6">MD1149</strain>
    </source>
</reference>
<feature type="compositionally biased region" description="Low complexity" evidence="4">
    <location>
        <begin position="437"/>
        <end position="453"/>
    </location>
</feature>
<dbReference type="GO" id="GO:0047555">
    <property type="term" value="F:3',5'-cyclic-GMP phosphodiesterase activity"/>
    <property type="evidence" value="ECO:0007669"/>
    <property type="project" value="TreeGrafter"/>
</dbReference>
<dbReference type="EC" id="3.1.4.53" evidence="5"/>
<feature type="region of interest" description="Disordered" evidence="4">
    <location>
        <begin position="432"/>
        <end position="462"/>
    </location>
</feature>
<keyword evidence="2" id="KW-0114">cAMP</keyword>
<accession>A0A2S5B2H4</accession>
<feature type="compositionally biased region" description="Basic and acidic residues" evidence="4">
    <location>
        <begin position="85"/>
        <end position="97"/>
    </location>
</feature>
<keyword evidence="1 5" id="KW-0378">Hydrolase</keyword>
<dbReference type="STRING" id="741276.A0A2S5B2H4"/>